<keyword evidence="6" id="KW-0472">Membrane</keyword>
<evidence type="ECO:0000256" key="2">
    <source>
        <dbReference type="ARBA" id="ARBA00022670"/>
    </source>
</evidence>
<dbReference type="InterPro" id="IPR000064">
    <property type="entry name" value="NLP_P60_dom"/>
</dbReference>
<keyword evidence="6" id="KW-0812">Transmembrane</keyword>
<keyword evidence="3" id="KW-0378">Hydrolase</keyword>
<feature type="transmembrane region" description="Helical" evidence="6">
    <location>
        <begin position="16"/>
        <end position="35"/>
    </location>
</feature>
<evidence type="ECO:0000256" key="4">
    <source>
        <dbReference type="ARBA" id="ARBA00022807"/>
    </source>
</evidence>
<dbReference type="GO" id="GO:0008234">
    <property type="term" value="F:cysteine-type peptidase activity"/>
    <property type="evidence" value="ECO:0007669"/>
    <property type="project" value="UniProtKB-KW"/>
</dbReference>
<protein>
    <recommendedName>
        <fullName evidence="7">NlpC/P60 domain-containing protein</fullName>
    </recommendedName>
</protein>
<name>A0A101NHN1_9ACTN</name>
<feature type="region of interest" description="Disordered" evidence="5">
    <location>
        <begin position="40"/>
        <end position="69"/>
    </location>
</feature>
<dbReference type="PROSITE" id="PS51935">
    <property type="entry name" value="NLPC_P60"/>
    <property type="match status" value="1"/>
</dbReference>
<keyword evidence="2" id="KW-0645">Protease</keyword>
<evidence type="ECO:0000256" key="3">
    <source>
        <dbReference type="ARBA" id="ARBA00022801"/>
    </source>
</evidence>
<dbReference type="AlphaFoldDB" id="A0A101NHN1"/>
<dbReference type="Pfam" id="PF00877">
    <property type="entry name" value="NLPC_P60"/>
    <property type="match status" value="1"/>
</dbReference>
<keyword evidence="4" id="KW-0788">Thiol protease</keyword>
<evidence type="ECO:0000259" key="7">
    <source>
        <dbReference type="PROSITE" id="PS51935"/>
    </source>
</evidence>
<dbReference type="SUPFAM" id="SSF54001">
    <property type="entry name" value="Cysteine proteinases"/>
    <property type="match status" value="1"/>
</dbReference>
<reference evidence="8 9" key="1">
    <citation type="submission" date="2015-10" db="EMBL/GenBank/DDBJ databases">
        <title>Draft genome sequence of Streptomyces cellostaticus DSM 40189, type strain for the species Streptomyces cellostaticus.</title>
        <authorList>
            <person name="Ruckert C."/>
            <person name="Winkler A."/>
            <person name="Kalinowski J."/>
            <person name="Kampfer P."/>
            <person name="Glaeser S."/>
        </authorList>
    </citation>
    <scope>NUCLEOTIDE SEQUENCE [LARGE SCALE GENOMIC DNA]</scope>
    <source>
        <strain evidence="8 9">DSM 40189</strain>
    </source>
</reference>
<gene>
    <name evidence="8" type="ORF">AQI88_28815</name>
</gene>
<sequence>MHSEPVGRRSRPTRRAVFGTIAGVAAAGVAGGYAWERLGHGSDDDGGGTAADGTGSGPGARSSAGPHTFERLSAPDRTVVRAGDGGTLATFTDGARTAVLTGPTRSFSEPRTTEAKVTTDAWVRVLPHAWQRGMEKSAWFKSWFRKTLGDSSPDVFAVAFQYSSAGAPDKHNADGVRYAGTAHFGPRNAAVNNPLDFAFHDEQSDFYDYLGTDWTFPDGTRVQPEKARYGDVDCSGFQRLVWGYRMGIPLHNTNTRGTGLPRRAYAIAAYGPGRQVISHTGKQQATDLDVLQPGDLVFFAIIKDRPDFIDHCGMYMGLDDQGRHRFYSSRSAANGPTLGDLSGHSLLDGTDFYARGFRAARRL</sequence>
<proteinExistence type="inferred from homology"/>
<keyword evidence="6" id="KW-1133">Transmembrane helix</keyword>
<dbReference type="RefSeq" id="WP_067004709.1">
    <property type="nucleotide sequence ID" value="NZ_BNDU01000006.1"/>
</dbReference>
<keyword evidence="9" id="KW-1185">Reference proteome</keyword>
<dbReference type="Proteomes" id="UP000054241">
    <property type="component" value="Unassembled WGS sequence"/>
</dbReference>
<dbReference type="OrthoDB" id="4872947at2"/>
<dbReference type="InterPro" id="IPR038765">
    <property type="entry name" value="Papain-like_cys_pep_sf"/>
</dbReference>
<evidence type="ECO:0000313" key="9">
    <source>
        <dbReference type="Proteomes" id="UP000054241"/>
    </source>
</evidence>
<dbReference type="GO" id="GO:0006508">
    <property type="term" value="P:proteolysis"/>
    <property type="evidence" value="ECO:0007669"/>
    <property type="project" value="UniProtKB-KW"/>
</dbReference>
<evidence type="ECO:0000256" key="5">
    <source>
        <dbReference type="SAM" id="MobiDB-lite"/>
    </source>
</evidence>
<accession>A0A101NHN1</accession>
<feature type="compositionally biased region" description="Gly residues" evidence="5">
    <location>
        <begin position="47"/>
        <end position="58"/>
    </location>
</feature>
<dbReference type="Gene3D" id="3.90.1720.10">
    <property type="entry name" value="endopeptidase domain like (from Nostoc punctiforme)"/>
    <property type="match status" value="1"/>
</dbReference>
<dbReference type="STRING" id="67285.AQI88_28815"/>
<comment type="caution">
    <text evidence="8">The sequence shown here is derived from an EMBL/GenBank/DDBJ whole genome shotgun (WGS) entry which is preliminary data.</text>
</comment>
<dbReference type="EMBL" id="LMWL01000052">
    <property type="protein sequence ID" value="KUM93121.1"/>
    <property type="molecule type" value="Genomic_DNA"/>
</dbReference>
<comment type="similarity">
    <text evidence="1">Belongs to the peptidase C40 family.</text>
</comment>
<organism evidence="8 9">
    <name type="scientific">Streptomyces cellostaticus</name>
    <dbReference type="NCBI Taxonomy" id="67285"/>
    <lineage>
        <taxon>Bacteria</taxon>
        <taxon>Bacillati</taxon>
        <taxon>Actinomycetota</taxon>
        <taxon>Actinomycetes</taxon>
        <taxon>Kitasatosporales</taxon>
        <taxon>Streptomycetaceae</taxon>
        <taxon>Streptomyces</taxon>
    </lineage>
</organism>
<evidence type="ECO:0000256" key="6">
    <source>
        <dbReference type="SAM" id="Phobius"/>
    </source>
</evidence>
<evidence type="ECO:0000313" key="8">
    <source>
        <dbReference type="EMBL" id="KUM93121.1"/>
    </source>
</evidence>
<evidence type="ECO:0000256" key="1">
    <source>
        <dbReference type="ARBA" id="ARBA00007074"/>
    </source>
</evidence>
<feature type="domain" description="NlpC/P60" evidence="7">
    <location>
        <begin position="196"/>
        <end position="363"/>
    </location>
</feature>